<dbReference type="Pfam" id="PF01261">
    <property type="entry name" value="AP_endonuc_2"/>
    <property type="match status" value="1"/>
</dbReference>
<evidence type="ECO:0000259" key="1">
    <source>
        <dbReference type="Pfam" id="PF01261"/>
    </source>
</evidence>
<protein>
    <submittedName>
        <fullName evidence="2">Sugar phosphate isomerase/epimerase</fullName>
    </submittedName>
</protein>
<dbReference type="SUPFAM" id="SSF51658">
    <property type="entry name" value="Xylose isomerase-like"/>
    <property type="match status" value="1"/>
</dbReference>
<proteinExistence type="predicted"/>
<gene>
    <name evidence="2" type="ORF">ENJ40_06240</name>
</gene>
<keyword evidence="2" id="KW-0413">Isomerase</keyword>
<dbReference type="InterPro" id="IPR013022">
    <property type="entry name" value="Xyl_isomerase-like_TIM-brl"/>
</dbReference>
<organism evidence="2">
    <name type="scientific">Thermosulfurimonas dismutans</name>
    <dbReference type="NCBI Taxonomy" id="999894"/>
    <lineage>
        <taxon>Bacteria</taxon>
        <taxon>Pseudomonadati</taxon>
        <taxon>Thermodesulfobacteriota</taxon>
        <taxon>Thermodesulfobacteria</taxon>
        <taxon>Thermodesulfobacteriales</taxon>
        <taxon>Thermodesulfobacteriaceae</taxon>
        <taxon>Thermosulfurimonas</taxon>
    </lineage>
</organism>
<name>A0A7C3GKW2_9BACT</name>
<feature type="domain" description="Xylose isomerase-like TIM barrel" evidence="1">
    <location>
        <begin position="38"/>
        <end position="253"/>
    </location>
</feature>
<dbReference type="Proteomes" id="UP000886043">
    <property type="component" value="Unassembled WGS sequence"/>
</dbReference>
<dbReference type="InterPro" id="IPR036237">
    <property type="entry name" value="Xyl_isomerase-like_sf"/>
</dbReference>
<sequence length="262" mass="30133">MREPQIFVSIPFDLLVQKYLPLVREKGLWVEVSLDREALDTYRFEDFRRVAEELHQAGVRCNVHAPFCDLSPGALDSLVREASVRRLREALRIALLFDPRTVVFHSGYHPGYHREQVPRWQERLHRSLEILLAEAGELGLTLALENVFEPSAEVLLPLFEAHPGLTWCFDPGHAQAFARTHWKDWLPRLYPYLSEIHLHDNRGDWDEHLALGEGTIPFPEILGFVYDRGLAPVLTLEAHAEEAVAPSLRYLRELLGRLQPAS</sequence>
<comment type="caution">
    <text evidence="2">The sequence shown here is derived from an EMBL/GenBank/DDBJ whole genome shotgun (WGS) entry which is preliminary data.</text>
</comment>
<reference evidence="2" key="1">
    <citation type="journal article" date="2020" name="mSystems">
        <title>Genome- and Community-Level Interaction Insights into Carbon Utilization and Element Cycling Functions of Hydrothermarchaeota in Hydrothermal Sediment.</title>
        <authorList>
            <person name="Zhou Z."/>
            <person name="Liu Y."/>
            <person name="Xu W."/>
            <person name="Pan J."/>
            <person name="Luo Z.H."/>
            <person name="Li M."/>
        </authorList>
    </citation>
    <scope>NUCLEOTIDE SEQUENCE [LARGE SCALE GENOMIC DNA]</scope>
    <source>
        <strain evidence="2">HyVt-483</strain>
    </source>
</reference>
<dbReference type="PANTHER" id="PTHR12110">
    <property type="entry name" value="HYDROXYPYRUVATE ISOMERASE"/>
    <property type="match status" value="1"/>
</dbReference>
<dbReference type="EMBL" id="DRMH01000079">
    <property type="protein sequence ID" value="HFC98041.1"/>
    <property type="molecule type" value="Genomic_DNA"/>
</dbReference>
<dbReference type="InterPro" id="IPR050312">
    <property type="entry name" value="IolE/XylAMocC-like"/>
</dbReference>
<dbReference type="AlphaFoldDB" id="A0A7C3GKW2"/>
<dbReference type="GO" id="GO:0016853">
    <property type="term" value="F:isomerase activity"/>
    <property type="evidence" value="ECO:0007669"/>
    <property type="project" value="UniProtKB-KW"/>
</dbReference>
<dbReference type="Gene3D" id="3.20.20.150">
    <property type="entry name" value="Divalent-metal-dependent TIM barrel enzymes"/>
    <property type="match status" value="1"/>
</dbReference>
<accession>A0A7C3GKW2</accession>
<evidence type="ECO:0000313" key="2">
    <source>
        <dbReference type="EMBL" id="HFC98041.1"/>
    </source>
</evidence>